<dbReference type="InterPro" id="IPR023381">
    <property type="entry name" value="YP001051499.1-like_dom_sf"/>
</dbReference>
<sequence length="201" mass="23492">MLQTSNGLQNPLQLRLEKFEPWQQITFMACLCERMYPNYAMFCEHTQFAEPRSYREILDSIWELMTVKNAKINFERQLEKLEELIPTSDEFDLYAVYPAIDACEALATALHGLLDRDDLYESMQKVSQISVQTVAQLEEAQTGETITNDNQKENEAVCEEWDVQWAIYRPLREAIERDIDLIKDLRQELRDDCISNIGVSL</sequence>
<name>A0A0Q2M6D0_VIBFU</name>
<proteinExistence type="predicted"/>
<dbReference type="OrthoDB" id="9204516at2"/>
<dbReference type="AlphaFoldDB" id="A0A0Q2M6D0"/>
<dbReference type="GeneID" id="50534248"/>
<reference evidence="1 2" key="1">
    <citation type="submission" date="2015-08" db="EMBL/GenBank/DDBJ databases">
        <title>Antibacterial properties of a collection of Vibrionaceae strains.</title>
        <authorList>
            <person name="Giubergia S."/>
        </authorList>
    </citation>
    <scope>NUCLEOTIDE SEQUENCE [LARGE SCALE GENOMIC DNA]</scope>
    <source>
        <strain evidence="1 2">S0821</strain>
    </source>
</reference>
<comment type="caution">
    <text evidence="1">The sequence shown here is derived from an EMBL/GenBank/DDBJ whole genome shotgun (WGS) entry which is preliminary data.</text>
</comment>
<evidence type="ECO:0000313" key="2">
    <source>
        <dbReference type="Proteomes" id="UP000051221"/>
    </source>
</evidence>
<keyword evidence="2" id="KW-1185">Reference proteome</keyword>
<gene>
    <name evidence="1" type="ORF">AMR76_21690</name>
</gene>
<organism evidence="1 2">
    <name type="scientific">Vibrio furnissii</name>
    <dbReference type="NCBI Taxonomy" id="29494"/>
    <lineage>
        <taxon>Bacteria</taxon>
        <taxon>Pseudomonadati</taxon>
        <taxon>Pseudomonadota</taxon>
        <taxon>Gammaproteobacteria</taxon>
        <taxon>Vibrionales</taxon>
        <taxon>Vibrionaceae</taxon>
        <taxon>Vibrio</taxon>
    </lineage>
</organism>
<dbReference type="RefSeq" id="WP_038152521.1">
    <property type="nucleotide sequence ID" value="NZ_CABLCD010000016.1"/>
</dbReference>
<dbReference type="InParanoid" id="A0A0Q2M6D0"/>
<evidence type="ECO:0000313" key="1">
    <source>
        <dbReference type="EMBL" id="KQH83625.1"/>
    </source>
</evidence>
<dbReference type="Gene3D" id="1.20.1590.10">
    <property type="entry name" value="YP_001051499.1 domain like"/>
    <property type="match status" value="1"/>
</dbReference>
<dbReference type="EMBL" id="LKHS01000033">
    <property type="protein sequence ID" value="KQH83625.1"/>
    <property type="molecule type" value="Genomic_DNA"/>
</dbReference>
<dbReference type="Proteomes" id="UP000051221">
    <property type="component" value="Unassembled WGS sequence"/>
</dbReference>
<dbReference type="FunCoup" id="A0A0Q2M6D0">
    <property type="interactions" value="71"/>
</dbReference>
<protein>
    <submittedName>
        <fullName evidence="1">Uncharacterized protein</fullName>
    </submittedName>
</protein>
<accession>A0A0Q2M6D0</accession>
<dbReference type="Pfam" id="PF04222">
    <property type="entry name" value="DUF416"/>
    <property type="match status" value="1"/>
</dbReference>
<dbReference type="InterPro" id="IPR007338">
    <property type="entry name" value="DUF416"/>
</dbReference>